<evidence type="ECO:0000313" key="1">
    <source>
        <dbReference type="EMBL" id="MFL0248755.1"/>
    </source>
</evidence>
<proteinExistence type="predicted"/>
<name>A0ABW8T8I0_9CLOT</name>
<gene>
    <name evidence="1" type="ORF">ACJDUG_17580</name>
</gene>
<sequence>MSIGGQKYNLLDEERVLRLIHEMTHTKVISDVSDRYVEITPERVDELILAIAKSNWDDKAFLLEHLKRWKNNDFSKSVELHNYIWEKEGGIIGKANGLKKD</sequence>
<dbReference type="RefSeq" id="WP_406771180.1">
    <property type="nucleotide sequence ID" value="NZ_JBJHZZ010000031.1"/>
</dbReference>
<dbReference type="InterPro" id="IPR046208">
    <property type="entry name" value="DUF6241"/>
</dbReference>
<comment type="caution">
    <text evidence="1">The sequence shown here is derived from an EMBL/GenBank/DDBJ whole genome shotgun (WGS) entry which is preliminary data.</text>
</comment>
<protein>
    <submittedName>
        <fullName evidence="1">DUF6241 domain-containing protein</fullName>
    </submittedName>
</protein>
<dbReference type="Pfam" id="PF19754">
    <property type="entry name" value="DUF6241"/>
    <property type="match status" value="1"/>
</dbReference>
<evidence type="ECO:0000313" key="2">
    <source>
        <dbReference type="Proteomes" id="UP001623591"/>
    </source>
</evidence>
<dbReference type="EMBL" id="JBJHZZ010000031">
    <property type="protein sequence ID" value="MFL0248755.1"/>
    <property type="molecule type" value="Genomic_DNA"/>
</dbReference>
<dbReference type="Proteomes" id="UP001623591">
    <property type="component" value="Unassembled WGS sequence"/>
</dbReference>
<reference evidence="1 2" key="1">
    <citation type="submission" date="2024-11" db="EMBL/GenBank/DDBJ databases">
        <authorList>
            <person name="Heng Y.C."/>
            <person name="Lim A.C.H."/>
            <person name="Lee J.K.Y."/>
            <person name="Kittelmann S."/>
        </authorList>
    </citation>
    <scope>NUCLEOTIDE SEQUENCE [LARGE SCALE GENOMIC DNA]</scope>
    <source>
        <strain evidence="1 2">WILCCON 0185</strain>
    </source>
</reference>
<organism evidence="1 2">
    <name type="scientific">Candidatus Clostridium stratigraminis</name>
    <dbReference type="NCBI Taxonomy" id="3381661"/>
    <lineage>
        <taxon>Bacteria</taxon>
        <taxon>Bacillati</taxon>
        <taxon>Bacillota</taxon>
        <taxon>Clostridia</taxon>
        <taxon>Eubacteriales</taxon>
        <taxon>Clostridiaceae</taxon>
        <taxon>Clostridium</taxon>
    </lineage>
</organism>
<accession>A0ABW8T8I0</accession>
<keyword evidence="2" id="KW-1185">Reference proteome</keyword>